<name>A0A8J8W4R9_9EURO</name>
<protein>
    <recommendedName>
        <fullName evidence="1">AB hydrolase-1 domain-containing protein</fullName>
    </recommendedName>
</protein>
<keyword evidence="3" id="KW-1185">Reference proteome</keyword>
<dbReference type="GO" id="GO:0072330">
    <property type="term" value="P:monocarboxylic acid biosynthetic process"/>
    <property type="evidence" value="ECO:0007669"/>
    <property type="project" value="UniProtKB-ARBA"/>
</dbReference>
<comment type="caution">
    <text evidence="2">The sequence shown here is derived from an EMBL/GenBank/DDBJ whole genome shotgun (WGS) entry which is preliminary data.</text>
</comment>
<dbReference type="SUPFAM" id="SSF53474">
    <property type="entry name" value="alpha/beta-Hydrolases"/>
    <property type="match status" value="1"/>
</dbReference>
<reference evidence="2" key="1">
    <citation type="journal article" date="2020" name="Front. Microbiol.">
        <title>Gene regulatory networks of Penicillium echinulatum 2HH and Penicillium oxalicum 114-2 inferred by a computational biology approach.</title>
        <authorList>
            <person name="Lenz A.R."/>
            <person name="Galan-Vasquez E."/>
            <person name="Balbinot E."/>
            <person name="De Abreu F.P."/>
            <person name="De Oliveira N.S."/>
            <person name="Da Rosa L.O."/>
            <person name="De Avila E Silva S."/>
            <person name="Camassola M."/>
            <person name="Dillon A.J.P."/>
            <person name="Perez-Rueda E."/>
        </authorList>
    </citation>
    <scope>NUCLEOTIDE SEQUENCE</scope>
    <source>
        <strain evidence="2">S1M29</strain>
    </source>
</reference>
<dbReference type="InterPro" id="IPR000073">
    <property type="entry name" value="AB_hydrolase_1"/>
</dbReference>
<proteinExistence type="predicted"/>
<dbReference type="EMBL" id="WIWV01000063">
    <property type="protein sequence ID" value="KAF7715270.1"/>
    <property type="molecule type" value="Genomic_DNA"/>
</dbReference>
<dbReference type="Proteomes" id="UP000631181">
    <property type="component" value="Unassembled WGS sequence"/>
</dbReference>
<sequence>MPDPKEVISNSRFHRRISLSTSQGQLSVSFADIGCENGPVILFLPGMFASRYAGILLHGIAEKAGIRLLVIDRPGMGASTDVPLAHRVDTWIEVMPQVLSYLQIQRVSLVSHSAGTIYLLNTWAKCRQYINPEAAVIAPWVDLKYSRVLSLRAASYIPSKAFGLWNEIPRFFVTQASPVVSASGAFVRYLSPSASSNSEDTASDVAFLVANWRKVERDYGVPLSEQKELAQLVGRFLHTENTVGANSEAMQCLRKDGGTSWGVCSDYVDCAKALATEPFTLRAYFAETDALIGSKGQQYFENCWRGPGVEAIEFTSKTIPQSDHDTVFQSVEAWEDIFSSFKLQ</sequence>
<evidence type="ECO:0000259" key="1">
    <source>
        <dbReference type="Pfam" id="PF12697"/>
    </source>
</evidence>
<feature type="domain" description="AB hydrolase-1" evidence="1">
    <location>
        <begin position="41"/>
        <end position="219"/>
    </location>
</feature>
<gene>
    <name evidence="2" type="ORF">PECM_007203</name>
</gene>
<dbReference type="GO" id="GO:0017000">
    <property type="term" value="P:antibiotic biosynthetic process"/>
    <property type="evidence" value="ECO:0007669"/>
    <property type="project" value="UniProtKB-ARBA"/>
</dbReference>
<dbReference type="Pfam" id="PF12697">
    <property type="entry name" value="Abhydrolase_6"/>
    <property type="match status" value="1"/>
</dbReference>
<dbReference type="Gene3D" id="3.40.50.1820">
    <property type="entry name" value="alpha/beta hydrolase"/>
    <property type="match status" value="1"/>
</dbReference>
<evidence type="ECO:0000313" key="2">
    <source>
        <dbReference type="EMBL" id="KAF7715270.1"/>
    </source>
</evidence>
<dbReference type="InterPro" id="IPR029058">
    <property type="entry name" value="AB_hydrolase_fold"/>
</dbReference>
<accession>A0A8J8W4R9</accession>
<dbReference type="OrthoDB" id="294702at2759"/>
<dbReference type="AlphaFoldDB" id="A0A8J8W4R9"/>
<evidence type="ECO:0000313" key="3">
    <source>
        <dbReference type="Proteomes" id="UP000631181"/>
    </source>
</evidence>
<organism evidence="2 3">
    <name type="scientific">Penicillium ucsense</name>
    <dbReference type="NCBI Taxonomy" id="2839758"/>
    <lineage>
        <taxon>Eukaryota</taxon>
        <taxon>Fungi</taxon>
        <taxon>Dikarya</taxon>
        <taxon>Ascomycota</taxon>
        <taxon>Pezizomycotina</taxon>
        <taxon>Eurotiomycetes</taxon>
        <taxon>Eurotiomycetidae</taxon>
        <taxon>Eurotiales</taxon>
        <taxon>Aspergillaceae</taxon>
        <taxon>Penicillium</taxon>
    </lineage>
</organism>